<dbReference type="EMBL" id="DVGA01000011">
    <property type="protein sequence ID" value="HIQ77786.1"/>
    <property type="molecule type" value="Genomic_DNA"/>
</dbReference>
<organism evidence="2 3">
    <name type="scientific">Candidatus Scatomorpha intestinavium</name>
    <dbReference type="NCBI Taxonomy" id="2840922"/>
    <lineage>
        <taxon>Bacteria</taxon>
        <taxon>Bacillati</taxon>
        <taxon>Bacillota</taxon>
        <taxon>Clostridia</taxon>
        <taxon>Eubacteriales</taxon>
        <taxon>Candidatus Scatomorpha</taxon>
    </lineage>
</organism>
<dbReference type="InterPro" id="IPR036457">
    <property type="entry name" value="PPM-type-like_dom_sf"/>
</dbReference>
<evidence type="ECO:0000313" key="3">
    <source>
        <dbReference type="Proteomes" id="UP000824262"/>
    </source>
</evidence>
<dbReference type="SMART" id="SM00332">
    <property type="entry name" value="PP2Cc"/>
    <property type="match status" value="1"/>
</dbReference>
<evidence type="ECO:0000313" key="2">
    <source>
        <dbReference type="EMBL" id="HIQ77786.1"/>
    </source>
</evidence>
<gene>
    <name evidence="2" type="ORF">IAB77_00835</name>
</gene>
<protein>
    <submittedName>
        <fullName evidence="2">Serine/threonine-protein phosphatase</fullName>
    </submittedName>
</protein>
<comment type="caution">
    <text evidence="2">The sequence shown here is derived from an EMBL/GenBank/DDBJ whole genome shotgun (WGS) entry which is preliminary data.</text>
</comment>
<reference evidence="2" key="1">
    <citation type="submission" date="2020-10" db="EMBL/GenBank/DDBJ databases">
        <authorList>
            <person name="Gilroy R."/>
        </authorList>
    </citation>
    <scope>NUCLEOTIDE SEQUENCE</scope>
    <source>
        <strain evidence="2">ChiBcolR7-354</strain>
    </source>
</reference>
<dbReference type="SMART" id="SM00331">
    <property type="entry name" value="PP2C_SIG"/>
    <property type="match status" value="1"/>
</dbReference>
<dbReference type="Proteomes" id="UP000824262">
    <property type="component" value="Unassembled WGS sequence"/>
</dbReference>
<dbReference type="PROSITE" id="PS51746">
    <property type="entry name" value="PPM_2"/>
    <property type="match status" value="1"/>
</dbReference>
<accession>A0A9D0ZCL2</accession>
<dbReference type="SUPFAM" id="SSF81606">
    <property type="entry name" value="PP2C-like"/>
    <property type="match status" value="1"/>
</dbReference>
<proteinExistence type="predicted"/>
<dbReference type="InterPro" id="IPR001932">
    <property type="entry name" value="PPM-type_phosphatase-like_dom"/>
</dbReference>
<evidence type="ECO:0000259" key="1">
    <source>
        <dbReference type="PROSITE" id="PS51746"/>
    </source>
</evidence>
<dbReference type="Pfam" id="PF13672">
    <property type="entry name" value="PP2C_2"/>
    <property type="match status" value="1"/>
</dbReference>
<reference evidence="2" key="2">
    <citation type="journal article" date="2021" name="PeerJ">
        <title>Extensive microbial diversity within the chicken gut microbiome revealed by metagenomics and culture.</title>
        <authorList>
            <person name="Gilroy R."/>
            <person name="Ravi A."/>
            <person name="Getino M."/>
            <person name="Pursley I."/>
            <person name="Horton D.L."/>
            <person name="Alikhan N.F."/>
            <person name="Baker D."/>
            <person name="Gharbi K."/>
            <person name="Hall N."/>
            <person name="Watson M."/>
            <person name="Adriaenssens E.M."/>
            <person name="Foster-Nyarko E."/>
            <person name="Jarju S."/>
            <person name="Secka A."/>
            <person name="Antonio M."/>
            <person name="Oren A."/>
            <person name="Chaudhuri R.R."/>
            <person name="La Ragione R."/>
            <person name="Hildebrand F."/>
            <person name="Pallen M.J."/>
        </authorList>
    </citation>
    <scope>NUCLEOTIDE SEQUENCE</scope>
    <source>
        <strain evidence="2">ChiBcolR7-354</strain>
    </source>
</reference>
<sequence length="250" mass="27264">MLRIGRKRDTAAILSASYTDIGGREDNEDCVQIVTADGGSLCCVVADGLGGHGGGQVASQTAVRLICANWRPGDGAEKLSALLQEAHEAVLERQAQFRSSMKTTAVVLSVCARRAAWAHAGDSRLYRFDGGRLAFQTRDHSLPQIAVQLGEITGDQIRFHPDRNRVLRALGQNGELNVTTGEAELERGRHAFLLCSDGFWEYVYEDEMAGELRDASDPGDWLRRMRRHIAERAGGADSDNNTAAAVWVDI</sequence>
<dbReference type="Gene3D" id="3.60.40.10">
    <property type="entry name" value="PPM-type phosphatase domain"/>
    <property type="match status" value="1"/>
</dbReference>
<name>A0A9D0ZCL2_9FIRM</name>
<dbReference type="AlphaFoldDB" id="A0A9D0ZCL2"/>
<feature type="domain" description="PPM-type phosphatase" evidence="1">
    <location>
        <begin position="14"/>
        <end position="248"/>
    </location>
</feature>